<dbReference type="InterPro" id="IPR000415">
    <property type="entry name" value="Nitroreductase-like"/>
</dbReference>
<organism evidence="2 3">
    <name type="scientific">Glutamicibacter bergerei</name>
    <dbReference type="NCBI Taxonomy" id="256702"/>
    <lineage>
        <taxon>Bacteria</taxon>
        <taxon>Bacillati</taxon>
        <taxon>Actinomycetota</taxon>
        <taxon>Actinomycetes</taxon>
        <taxon>Micrococcales</taxon>
        <taxon>Micrococcaceae</taxon>
        <taxon>Glutamicibacter</taxon>
    </lineage>
</organism>
<dbReference type="Proteomes" id="UP001595884">
    <property type="component" value="Unassembled WGS sequence"/>
</dbReference>
<reference evidence="3" key="1">
    <citation type="journal article" date="2019" name="Int. J. Syst. Evol. Microbiol.">
        <title>The Global Catalogue of Microorganisms (GCM) 10K type strain sequencing project: providing services to taxonomists for standard genome sequencing and annotation.</title>
        <authorList>
            <consortium name="The Broad Institute Genomics Platform"/>
            <consortium name="The Broad Institute Genome Sequencing Center for Infectious Disease"/>
            <person name="Wu L."/>
            <person name="Ma J."/>
        </authorList>
    </citation>
    <scope>NUCLEOTIDE SEQUENCE [LARGE SCALE GENOMIC DNA]</scope>
    <source>
        <strain evidence="3">CGMCC 1.12849</strain>
    </source>
</reference>
<feature type="compositionally biased region" description="Basic residues" evidence="1">
    <location>
        <begin position="1"/>
        <end position="11"/>
    </location>
</feature>
<feature type="region of interest" description="Disordered" evidence="1">
    <location>
        <begin position="1"/>
        <end position="44"/>
    </location>
</feature>
<comment type="caution">
    <text evidence="2">The sequence shown here is derived from an EMBL/GenBank/DDBJ whole genome shotgun (WGS) entry which is preliminary data.</text>
</comment>
<proteinExistence type="predicted"/>
<evidence type="ECO:0000313" key="2">
    <source>
        <dbReference type="EMBL" id="MFC4717884.1"/>
    </source>
</evidence>
<keyword evidence="3" id="KW-1185">Reference proteome</keyword>
<evidence type="ECO:0000313" key="3">
    <source>
        <dbReference type="Proteomes" id="UP001595884"/>
    </source>
</evidence>
<dbReference type="Gene3D" id="3.40.109.10">
    <property type="entry name" value="NADH Oxidase"/>
    <property type="match status" value="1"/>
</dbReference>
<evidence type="ECO:0008006" key="4">
    <source>
        <dbReference type="Google" id="ProtNLM"/>
    </source>
</evidence>
<name>A0ABV9MRV6_9MICC</name>
<evidence type="ECO:0000256" key="1">
    <source>
        <dbReference type="SAM" id="MobiDB-lite"/>
    </source>
</evidence>
<accession>A0ABV9MRV6</accession>
<dbReference type="EMBL" id="JBHSHE010000083">
    <property type="protein sequence ID" value="MFC4717884.1"/>
    <property type="molecule type" value="Genomic_DNA"/>
</dbReference>
<dbReference type="RefSeq" id="WP_346060391.1">
    <property type="nucleotide sequence ID" value="NZ_BAAAVQ010000125.1"/>
</dbReference>
<protein>
    <recommendedName>
        <fullName evidence="4">Nitroreductase domain-containing protein</fullName>
    </recommendedName>
</protein>
<sequence length="460" mass="48906">MSARRRSRRVPRLAGRAAGSPGGFHPRPATTHVGTMTPDSNPHHGREFTAAWSEHMPGSMTHPGPRQNTWGTPAGANHAVADASVPIAEVLDTLWRARGVHTNPATGAPGTIPQRAIPSAGACYPVQVHLLCGTGCDVPPGIHAYNAEDSTTHRRTAAAPAMAGAILVFSVLPQRTAARYHHRALPLLLADTAYALLGVSRHAASRGLKSRWLTADPATLAAVARLPDYAAWQGRWPDTAPELALTALAVGAGDELPSLAQWGMAAAGPAGRPQPCPQRQPRTVASVEHWAAGPGLRHPEHAYDLTPGAVLGTVELLRRRSLPIHSPISNLAHPVRRVPWGVWRRLLGAFPLPAPAGCDVVVLGQEDIAKRGLHLECAGQEWVHSLDGILLLRTRAAPDEAAMWWAAGAAAHLLYSSLATGREHTFRPVAGWTGTRDGFITLHALGFRAQRSEGNTHVGQ</sequence>
<gene>
    <name evidence="2" type="ORF">ACFO7V_17320</name>
</gene>